<name>A0AC35TT81_9BILA</name>
<dbReference type="WBParaSite" id="RSKR_0000386100.1">
    <property type="protein sequence ID" value="RSKR_0000386100.1"/>
    <property type="gene ID" value="RSKR_0000386100"/>
</dbReference>
<proteinExistence type="predicted"/>
<evidence type="ECO:0000313" key="1">
    <source>
        <dbReference type="Proteomes" id="UP000095286"/>
    </source>
</evidence>
<evidence type="ECO:0000313" key="2">
    <source>
        <dbReference type="WBParaSite" id="RSKR_0000386100.1"/>
    </source>
</evidence>
<sequence>MSSTSFDTTLFKAIVDFEVLNYDGLELQKGQVKIDVDKAPNLREQMIDFSAPIPEGIDFYQPSTKISFTPESPNHPSVIALKKAIVQRIEDGSLPFIEMDEHLRVPDWWTHGGTYSNLKQEGYCFSYDKKDTEFLADIITNGLDAFSVAGLARCRFGKVKHCTDVMANFVSETNTLLIRISIKVPIKPFYQLTSVWDFIPVTPKDLVSFQNEDAHIDEAISVDDSVNASNGQSVHDSIDDEDERKINDLGALANDLIHELDKKYVQEKKIREDLCCSEESLKSQYVALLEDKLNEQYRSMGTMSNDIAYLRNENKDLSSKCNDFDLYHTSAVSRIKTLYNKINENSAINYQLNDAIEELKAKNTELENYIAENIELEFSEDEESKEDESECEEDQEESEEEEVSEDEEQETSAQKKVVLQEAAVKDMVPKEVAEQHRVAKEKAEVWNEIYNKACNTQLVKIADLKAELKDTARKARKQLEEDEELRSQLEDIIEDLKQKIEDTEIYYHEKHLKVLEESDRMHERGALIETENVQKVHYLTLDNRTLQETKAEKEDRFEIQKMENESQLVDIRNQEMEIANLKEEIENLKKEIETLNTGLHEQSRRLATSFEEKEKLEGQALANKAHLERFKIKVREMQEDMNIEREDHNAKVAADKTMLEQLKTDNSAAMCLLSHDNEKLKQEVRRQRGEHEAALADQKSRSDEITRNDCLIMSAQREEIVEMMNNIESLTSTHEREWESQLNVYQGRERELTQHMTDQIEQLKGEIVNVYQEGVKKVDEKEKIIAKYDSDLCAARQVITLITSNFKSDLNHLKEEHNDENKRNLHTIELLKADAMVLESALCECRKDIDFYINKQHTAEEELKTSKDSINVLTAKLEECTHTIDASKEQQNYLKRQICQLKSELEALEAEFNADAAAVSQEHKSIVESYNTSIDTMKSTIETKNTCIGTLENKLAQCALNINSLSSELEMRKSYFITISEIHEKQMETAKENEEYLLAKEAFLRKSLAKDVQQFPLTKDTDVFREVVPFLVKTIKENEKMSNENYMLAKTMATAIETYKNKMIQLVNDNSGLVSAIKKLELGDFEDINVGDVLEKTQSTELMNASVPTAIGIDKEHSEDLDCSFDSFELCEFEDKH</sequence>
<accession>A0AC35TT81</accession>
<dbReference type="Proteomes" id="UP000095286">
    <property type="component" value="Unplaced"/>
</dbReference>
<organism evidence="1 2">
    <name type="scientific">Rhabditophanes sp. KR3021</name>
    <dbReference type="NCBI Taxonomy" id="114890"/>
    <lineage>
        <taxon>Eukaryota</taxon>
        <taxon>Metazoa</taxon>
        <taxon>Ecdysozoa</taxon>
        <taxon>Nematoda</taxon>
        <taxon>Chromadorea</taxon>
        <taxon>Rhabditida</taxon>
        <taxon>Tylenchina</taxon>
        <taxon>Panagrolaimomorpha</taxon>
        <taxon>Strongyloidoidea</taxon>
        <taxon>Alloionematidae</taxon>
        <taxon>Rhabditophanes</taxon>
    </lineage>
</organism>
<protein>
    <submittedName>
        <fullName evidence="2">TDP43_N domain-containing protein</fullName>
    </submittedName>
</protein>
<reference evidence="2" key="1">
    <citation type="submission" date="2016-11" db="UniProtKB">
        <authorList>
            <consortium name="WormBaseParasite"/>
        </authorList>
    </citation>
    <scope>IDENTIFICATION</scope>
    <source>
        <strain evidence="2">KR3021</strain>
    </source>
</reference>